<dbReference type="OrthoDB" id="2079904at2"/>
<evidence type="ECO:0000313" key="2">
    <source>
        <dbReference type="Proteomes" id="UP000317010"/>
    </source>
</evidence>
<comment type="caution">
    <text evidence="1">The sequence shown here is derived from an EMBL/GenBank/DDBJ whole genome shotgun (WGS) entry which is preliminary data.</text>
</comment>
<dbReference type="InterPro" id="IPR051057">
    <property type="entry name" value="PI-PLC_domain"/>
</dbReference>
<dbReference type="GO" id="GO:0008081">
    <property type="term" value="F:phosphoric diester hydrolase activity"/>
    <property type="evidence" value="ECO:0007669"/>
    <property type="project" value="InterPro"/>
</dbReference>
<reference evidence="1 2" key="1">
    <citation type="submission" date="2019-07" db="EMBL/GenBank/DDBJ databases">
        <title>Genomic Encyclopedia of Archaeal and Bacterial Type Strains, Phase II (KMG-II): from individual species to whole genera.</title>
        <authorList>
            <person name="Goeker M."/>
        </authorList>
    </citation>
    <scope>NUCLEOTIDE SEQUENCE [LARGE SCALE GENOMIC DNA]</scope>
    <source>
        <strain evidence="1 2">ATCC BAA-1854</strain>
    </source>
</reference>
<dbReference type="EMBL" id="VLLI01000005">
    <property type="protein sequence ID" value="TWJ00774.1"/>
    <property type="molecule type" value="Genomic_DNA"/>
</dbReference>
<accession>A0A562U4X9</accession>
<dbReference type="Proteomes" id="UP000317010">
    <property type="component" value="Unassembled WGS sequence"/>
</dbReference>
<gene>
    <name evidence="1" type="ORF">JN11_02033</name>
</gene>
<organism evidence="1 2">
    <name type="scientific">Mucilaginibacter frigoritolerans</name>
    <dbReference type="NCBI Taxonomy" id="652788"/>
    <lineage>
        <taxon>Bacteria</taxon>
        <taxon>Pseudomonadati</taxon>
        <taxon>Bacteroidota</taxon>
        <taxon>Sphingobacteriia</taxon>
        <taxon>Sphingobacteriales</taxon>
        <taxon>Sphingobacteriaceae</taxon>
        <taxon>Mucilaginibacter</taxon>
    </lineage>
</organism>
<sequence>MNHPNWMGDLLASRPNFGNLKINQVMLPGTHDSGTFRIGAPQESDHTARTQSLSFAQQLELGVRYFDLRVKLKNSAYYPYHGPWTSDSDLCRKGDNPDDPNNKLQFKQMRDFLKQHPKEIIILKFQGFLDLTSDQDYYDLVELLKKYFNFPGCNLVTLPHGTAAEINKQTVNSLLAANKRVFLFFDKTDVPIQKKVWDFAFQYLPTLKKLMYGLWDPYWHDEGANIADDNIDLNIRWWPFHLRNLSTWNYDGFFVLQSHMQQLPGKESDAYFNISEQVAAATYYMDKDPQGNLIRNNARNIAKYIEWYNAGKKVNIVTFDFIQHGDVCDAIVNNYLNKVFS</sequence>
<dbReference type="RefSeq" id="WP_144912153.1">
    <property type="nucleotide sequence ID" value="NZ_VLLI01000005.1"/>
</dbReference>
<protein>
    <recommendedName>
        <fullName evidence="3">Phosphatidylinositol diacylglycerol-lyase</fullName>
    </recommendedName>
</protein>
<dbReference type="PROSITE" id="PS50007">
    <property type="entry name" value="PIPLC_X_DOMAIN"/>
    <property type="match status" value="1"/>
</dbReference>
<dbReference type="InterPro" id="IPR017946">
    <property type="entry name" value="PLC-like_Pdiesterase_TIM-brl"/>
</dbReference>
<name>A0A562U4X9_9SPHI</name>
<evidence type="ECO:0008006" key="3">
    <source>
        <dbReference type="Google" id="ProtNLM"/>
    </source>
</evidence>
<dbReference type="PANTHER" id="PTHR13593">
    <property type="match status" value="1"/>
</dbReference>
<dbReference type="Gene3D" id="3.20.20.190">
    <property type="entry name" value="Phosphatidylinositol (PI) phosphodiesterase"/>
    <property type="match status" value="1"/>
</dbReference>
<dbReference type="SUPFAM" id="SSF51695">
    <property type="entry name" value="PLC-like phosphodiesterases"/>
    <property type="match status" value="1"/>
</dbReference>
<evidence type="ECO:0000313" key="1">
    <source>
        <dbReference type="EMBL" id="TWJ00774.1"/>
    </source>
</evidence>
<keyword evidence="2" id="KW-1185">Reference proteome</keyword>
<dbReference type="GO" id="GO:0006629">
    <property type="term" value="P:lipid metabolic process"/>
    <property type="evidence" value="ECO:0007669"/>
    <property type="project" value="InterPro"/>
</dbReference>
<proteinExistence type="predicted"/>
<dbReference type="AlphaFoldDB" id="A0A562U4X9"/>
<dbReference type="PANTHER" id="PTHR13593:SF113">
    <property type="entry name" value="SI:DKEY-266F7.9"/>
    <property type="match status" value="1"/>
</dbReference>